<dbReference type="Pfam" id="PF00448">
    <property type="entry name" value="SRP54"/>
    <property type="match status" value="1"/>
</dbReference>
<accession>A0ABT1VSS4</accession>
<dbReference type="Proteomes" id="UP001524547">
    <property type="component" value="Unassembled WGS sequence"/>
</dbReference>
<feature type="region of interest" description="Disordered" evidence="3">
    <location>
        <begin position="327"/>
        <end position="346"/>
    </location>
</feature>
<evidence type="ECO:0000313" key="5">
    <source>
        <dbReference type="EMBL" id="MCQ8239240.1"/>
    </source>
</evidence>
<dbReference type="EMBL" id="JAMZEJ010000001">
    <property type="protein sequence ID" value="MCQ8239240.1"/>
    <property type="molecule type" value="Genomic_DNA"/>
</dbReference>
<dbReference type="Gene3D" id="3.40.50.300">
    <property type="entry name" value="P-loop containing nucleotide triphosphate hydrolases"/>
    <property type="match status" value="1"/>
</dbReference>
<dbReference type="SMART" id="SM00962">
    <property type="entry name" value="SRP54"/>
    <property type="match status" value="1"/>
</dbReference>
<gene>
    <name evidence="5" type="ORF">NFI88_00095</name>
</gene>
<keyword evidence="6" id="KW-1185">Reference proteome</keyword>
<evidence type="ECO:0000313" key="6">
    <source>
        <dbReference type="Proteomes" id="UP001524547"/>
    </source>
</evidence>
<comment type="caution">
    <text evidence="5">The sequence shown here is derived from an EMBL/GenBank/DDBJ whole genome shotgun (WGS) entry which is preliminary data.</text>
</comment>
<keyword evidence="2" id="KW-0342">GTP-binding</keyword>
<reference evidence="5 6" key="1">
    <citation type="submission" date="2022-06" db="EMBL/GenBank/DDBJ databases">
        <title>Rhizosaccharibacter gen. nov. sp. nov. KSS12, endophytic bacteria isolated from sugarcane.</title>
        <authorList>
            <person name="Pitiwittayakul N."/>
        </authorList>
    </citation>
    <scope>NUCLEOTIDE SEQUENCE [LARGE SCALE GENOMIC DNA]</scope>
    <source>
        <strain evidence="5 6">KSS12</strain>
    </source>
</reference>
<evidence type="ECO:0000256" key="1">
    <source>
        <dbReference type="ARBA" id="ARBA00022741"/>
    </source>
</evidence>
<name>A0ABT1VSS4_9PROT</name>
<protein>
    <recommendedName>
        <fullName evidence="4">SRP54-type proteins GTP-binding domain-containing protein</fullName>
    </recommendedName>
</protein>
<organism evidence="5 6">
    <name type="scientific">Rhizosaccharibacter radicis</name>
    <dbReference type="NCBI Taxonomy" id="2782605"/>
    <lineage>
        <taxon>Bacteria</taxon>
        <taxon>Pseudomonadati</taxon>
        <taxon>Pseudomonadota</taxon>
        <taxon>Alphaproteobacteria</taxon>
        <taxon>Acetobacterales</taxon>
        <taxon>Acetobacteraceae</taxon>
        <taxon>Rhizosaccharibacter</taxon>
    </lineage>
</organism>
<feature type="region of interest" description="Disordered" evidence="3">
    <location>
        <begin position="352"/>
        <end position="391"/>
    </location>
</feature>
<evidence type="ECO:0000256" key="3">
    <source>
        <dbReference type="SAM" id="MobiDB-lite"/>
    </source>
</evidence>
<dbReference type="InterPro" id="IPR027417">
    <property type="entry name" value="P-loop_NTPase"/>
</dbReference>
<sequence length="391" mass="41125">MRIKVFRGRTVAEAMRQVRDVLGDDALILNTATSGGQAEVTATGPDDGDEPEPLPRFTESADDGADPGAFGVPRDTLARLASPGEGFASAASLAWHGVPARLLTEQDDLLDRCRRLFRFGRLPLESGSAPLLLAGPPGAGKTLATARLAARLVMEGRPPLVVTADEARAGAVEQLAAFTRLLGLTLVAAGRPQTLRRVLGRRDTDLPVLVDMPGLDPADVQDEEMLRELLGVAECQGVLVMPTGLDPGEAGDLACRHARLGIRYLMPTRLEAGRRLGGLLSAAEAARLVLVEGGHGRGVADGLVTVTPQLLASRLAHASSVAALPPLLPKSRPEAEPETAERPFGSGTIFAESSHTLSAHTDRPGARRPPTHSVLSLHIAAQRRTASEDVP</sequence>
<feature type="domain" description="SRP54-type proteins GTP-binding" evidence="4">
    <location>
        <begin position="128"/>
        <end position="317"/>
    </location>
</feature>
<feature type="compositionally biased region" description="Basic and acidic residues" evidence="3">
    <location>
        <begin position="331"/>
        <end position="341"/>
    </location>
</feature>
<dbReference type="SUPFAM" id="SSF52540">
    <property type="entry name" value="P-loop containing nucleoside triphosphate hydrolases"/>
    <property type="match status" value="1"/>
</dbReference>
<evidence type="ECO:0000259" key="4">
    <source>
        <dbReference type="SMART" id="SM00962"/>
    </source>
</evidence>
<keyword evidence="1" id="KW-0547">Nucleotide-binding</keyword>
<proteinExistence type="predicted"/>
<dbReference type="InterPro" id="IPR000897">
    <property type="entry name" value="SRP54_GTPase_dom"/>
</dbReference>
<feature type="region of interest" description="Disordered" evidence="3">
    <location>
        <begin position="33"/>
        <end position="68"/>
    </location>
</feature>
<dbReference type="RefSeq" id="WP_422917988.1">
    <property type="nucleotide sequence ID" value="NZ_JAMZEJ010000001.1"/>
</dbReference>
<evidence type="ECO:0000256" key="2">
    <source>
        <dbReference type="ARBA" id="ARBA00023134"/>
    </source>
</evidence>